<dbReference type="PANTHER" id="PTHR34033:SF1">
    <property type="entry name" value="AP-5 COMPLEX SUBUNIT BETA-1"/>
    <property type="match status" value="1"/>
</dbReference>
<dbReference type="Pfam" id="PF21587">
    <property type="entry name" value="AP5B1_N"/>
    <property type="match status" value="1"/>
</dbReference>
<dbReference type="Pfam" id="PF21590">
    <property type="entry name" value="AP5B1_C"/>
    <property type="match status" value="1"/>
</dbReference>
<dbReference type="Pfam" id="PF21588">
    <property type="entry name" value="AP5B1_middle"/>
    <property type="match status" value="1"/>
</dbReference>
<comment type="caution">
    <text evidence="9">The sequence shown here is derived from an EMBL/GenBank/DDBJ whole genome shotgun (WGS) entry which is preliminary data.</text>
</comment>
<evidence type="ECO:0000256" key="4">
    <source>
        <dbReference type="ARBA" id="ARBA00032431"/>
    </source>
</evidence>
<feature type="domain" description="AP5B1 C-terminal" evidence="8">
    <location>
        <begin position="824"/>
        <end position="922"/>
    </location>
</feature>
<sequence>MATTAASSWSQKISAFSLSPSQFLSSTTSECFLAELLHELRDDKASENTKILLLSALQEYPNVLCPSPVVGEETALDLLAIFSQTPPRFINLKCHLMLALTNILVCSSCLDKQANAAESFLDLLFETVQDTNDHKDGQTFRSLRAVACDCLREVETCFPGMLSQKLEALYLLKQQEMTPLHQAYCVLYTLSLKNAIHLLSQQSGGVDGDLKGMLTGNEGFAWKVIENPLPLFQVSSMEQIPVLQTTADCKELKSIISLLLEESYLLTPVFQAALLRELVEVVAMVQALSPAIFKSQLLRLFGTVEVTLLHATLLMKAVFTDSLFTTEDENFFIKRLVGMAQHPLLSNPQKLFYMECILHFPENRPISCNGEESLPVLVTPRLATSLLPTVFNDSSTMLGRLRLLSLVYMEADEDDDKGVSYLFDHLMALHRIVDNHGTREMTVTFFRAAFTFLSYFYHSEKFISDLTGRLCELYSRHCYLAPNINNLVDRAQECLGESSWPIQLLKALQTRIVELPLPQLTLQSFSWHLKVLGRVAREGQVPQRNTLCFLLRVLINSSVCKAGGWQLGNAVLAVCRNLLLHPSLDQVFIELADLLQHMMHHYEETDIQDHARFYYTLLTNLSREKLSGVLAKGPDVGPAKVRSLSSIMAESDGLSSCLTIHQTKQSVLQLVKVQESRMHEALGEGKYMSLENEEVIKVYQEQFLSPGFGSEVILKCHLTHMEDLEELYHRLFSICLHFDLTDSNYDEVSDVTVPCLFKDRKPPVIQLKLKPRQPYPTCLRARAVFTTEDGMSWYTKLDDVSVAFPDIFLPLPVKLDWSQESKEQLFDQIWRCTCSEEPSQSATSLYCFELRDHSLCDLIEWNFHPYLISKDLKQDLYKVLFFLPPQCHVLLKITNAEDAVQVGIVTDNWKLLPYINSYLQNITNKIEKHAETAVDVPFCRIDDVPCEIQIK</sequence>
<protein>
    <recommendedName>
        <fullName evidence="1">AP-5 complex subunit beta-1</fullName>
    </recommendedName>
    <alternativeName>
        <fullName evidence="4">Adaptor-related protein complex 5 beta subunit</fullName>
    </alternativeName>
</protein>
<dbReference type="OrthoDB" id="646197at2759"/>
<dbReference type="Pfam" id="PF21589">
    <property type="entry name" value="AP5B1_barrel"/>
    <property type="match status" value="1"/>
</dbReference>
<gene>
    <name evidence="9" type="ORF">JZ751_017337</name>
</gene>
<evidence type="ECO:0000256" key="3">
    <source>
        <dbReference type="ARBA" id="ARBA00022927"/>
    </source>
</evidence>
<dbReference type="GO" id="GO:0016197">
    <property type="term" value="P:endosomal transport"/>
    <property type="evidence" value="ECO:0007669"/>
    <property type="project" value="InterPro"/>
</dbReference>
<keyword evidence="10" id="KW-1185">Reference proteome</keyword>
<proteinExistence type="predicted"/>
<dbReference type="GO" id="GO:0030119">
    <property type="term" value="C:AP-type membrane coat adaptor complex"/>
    <property type="evidence" value="ECO:0007669"/>
    <property type="project" value="TreeGrafter"/>
</dbReference>
<dbReference type="InterPro" id="IPR048978">
    <property type="entry name" value="AP5B1_N"/>
</dbReference>
<reference evidence="9" key="1">
    <citation type="thesis" date="2021" institute="BYU ScholarsArchive" country="Provo, UT, USA">
        <title>Applications of and Algorithms for Genome Assembly and Genomic Analyses with an Emphasis on Marine Teleosts.</title>
        <authorList>
            <person name="Pickett B.D."/>
        </authorList>
    </citation>
    <scope>NUCLEOTIDE SEQUENCE</scope>
    <source>
        <strain evidence="9">HI-2016</strain>
    </source>
</reference>
<feature type="domain" description="AP5B1 middle" evidence="6">
    <location>
        <begin position="248"/>
        <end position="626"/>
    </location>
</feature>
<feature type="domain" description="AP-5 complex subunit beta-1 N-terminal" evidence="5">
    <location>
        <begin position="34"/>
        <end position="104"/>
    </location>
</feature>
<dbReference type="GO" id="GO:0015031">
    <property type="term" value="P:protein transport"/>
    <property type="evidence" value="ECO:0007669"/>
    <property type="project" value="UniProtKB-KW"/>
</dbReference>
<evidence type="ECO:0000259" key="6">
    <source>
        <dbReference type="Pfam" id="PF21588"/>
    </source>
</evidence>
<evidence type="ECO:0000313" key="9">
    <source>
        <dbReference type="EMBL" id="KAG9352761.1"/>
    </source>
</evidence>
<dbReference type="PANTHER" id="PTHR34033">
    <property type="entry name" value="AP-5 COMPLEX SUBUNIT BETA-1"/>
    <property type="match status" value="1"/>
</dbReference>
<evidence type="ECO:0000256" key="1">
    <source>
        <dbReference type="ARBA" id="ARBA00018167"/>
    </source>
</evidence>
<dbReference type="GO" id="GO:0005765">
    <property type="term" value="C:lysosomal membrane"/>
    <property type="evidence" value="ECO:0007669"/>
    <property type="project" value="TreeGrafter"/>
</dbReference>
<keyword evidence="2" id="KW-0813">Transport</keyword>
<dbReference type="InterPro" id="IPR048979">
    <property type="entry name" value="AP5B1_middle"/>
</dbReference>
<name>A0A8T2PM61_9TELE</name>
<organism evidence="9 10">
    <name type="scientific">Albula glossodonta</name>
    <name type="common">roundjaw bonefish</name>
    <dbReference type="NCBI Taxonomy" id="121402"/>
    <lineage>
        <taxon>Eukaryota</taxon>
        <taxon>Metazoa</taxon>
        <taxon>Chordata</taxon>
        <taxon>Craniata</taxon>
        <taxon>Vertebrata</taxon>
        <taxon>Euteleostomi</taxon>
        <taxon>Actinopterygii</taxon>
        <taxon>Neopterygii</taxon>
        <taxon>Teleostei</taxon>
        <taxon>Albuliformes</taxon>
        <taxon>Albulidae</taxon>
        <taxon>Albula</taxon>
    </lineage>
</organism>
<evidence type="ECO:0000259" key="5">
    <source>
        <dbReference type="Pfam" id="PF21587"/>
    </source>
</evidence>
<dbReference type="EMBL" id="JAFBMS010000004">
    <property type="protein sequence ID" value="KAG9352761.1"/>
    <property type="molecule type" value="Genomic_DNA"/>
</dbReference>
<dbReference type="InterPro" id="IPR048980">
    <property type="entry name" value="AP5B1_barrel"/>
</dbReference>
<evidence type="ECO:0000313" key="10">
    <source>
        <dbReference type="Proteomes" id="UP000824540"/>
    </source>
</evidence>
<evidence type="ECO:0000259" key="8">
    <source>
        <dbReference type="Pfam" id="PF21590"/>
    </source>
</evidence>
<evidence type="ECO:0000256" key="2">
    <source>
        <dbReference type="ARBA" id="ARBA00022448"/>
    </source>
</evidence>
<keyword evidence="3" id="KW-0653">Protein transport</keyword>
<accession>A0A8T2PM61</accession>
<dbReference type="AlphaFoldDB" id="A0A8T2PM61"/>
<evidence type="ECO:0000259" key="7">
    <source>
        <dbReference type="Pfam" id="PF21589"/>
    </source>
</evidence>
<dbReference type="InterPro" id="IPR038741">
    <property type="entry name" value="AP5B1"/>
</dbReference>
<dbReference type="InterPro" id="IPR048981">
    <property type="entry name" value="AP5B1_C"/>
</dbReference>
<dbReference type="Proteomes" id="UP000824540">
    <property type="component" value="Unassembled WGS sequence"/>
</dbReference>
<feature type="domain" description="AP-5 complex subunit beta-1 beta-barrel" evidence="7">
    <location>
        <begin position="730"/>
        <end position="800"/>
    </location>
</feature>